<dbReference type="SUPFAM" id="SSF56349">
    <property type="entry name" value="DNA breaking-rejoining enzymes"/>
    <property type="match status" value="1"/>
</dbReference>
<evidence type="ECO:0000256" key="1">
    <source>
        <dbReference type="ARBA" id="ARBA00008857"/>
    </source>
</evidence>
<accession>A0A1S2VQJ2</accession>
<dbReference type="InterPro" id="IPR013762">
    <property type="entry name" value="Integrase-like_cat_sf"/>
</dbReference>
<dbReference type="InterPro" id="IPR011010">
    <property type="entry name" value="DNA_brk_join_enz"/>
</dbReference>
<reference evidence="5 6" key="1">
    <citation type="submission" date="2016-10" db="EMBL/GenBank/DDBJ databases">
        <title>Arsenicibacter rosenii gen. nov., sp. nov., an efficient arsenic-methylating bacterium isolated from an arsenic-contaminated paddy soil.</title>
        <authorList>
            <person name="Huang K."/>
        </authorList>
    </citation>
    <scope>NUCLEOTIDE SEQUENCE [LARGE SCALE GENOMIC DNA]</scope>
    <source>
        <strain evidence="5 6">SM-1</strain>
    </source>
</reference>
<dbReference type="Proteomes" id="UP000181790">
    <property type="component" value="Unassembled WGS sequence"/>
</dbReference>
<dbReference type="Pfam" id="PF00589">
    <property type="entry name" value="Phage_integrase"/>
    <property type="match status" value="1"/>
</dbReference>
<comment type="similarity">
    <text evidence="1">Belongs to the 'phage' integrase family.</text>
</comment>
<dbReference type="InterPro" id="IPR002104">
    <property type="entry name" value="Integrase_catalytic"/>
</dbReference>
<dbReference type="RefSeq" id="WP_071501863.1">
    <property type="nucleotide sequence ID" value="NZ_MORL01000002.1"/>
</dbReference>
<dbReference type="GO" id="GO:0015074">
    <property type="term" value="P:DNA integration"/>
    <property type="evidence" value="ECO:0007669"/>
    <property type="project" value="InterPro"/>
</dbReference>
<dbReference type="Gene3D" id="1.10.150.130">
    <property type="match status" value="1"/>
</dbReference>
<dbReference type="Pfam" id="PF13102">
    <property type="entry name" value="Phage_int_SAM_5"/>
    <property type="match status" value="1"/>
</dbReference>
<dbReference type="InterPro" id="IPR050090">
    <property type="entry name" value="Tyrosine_recombinase_XerCD"/>
</dbReference>
<gene>
    <name evidence="5" type="ORF">BLX24_04255</name>
</gene>
<dbReference type="Pfam" id="PF17293">
    <property type="entry name" value="Arm-DNA-bind_5"/>
    <property type="match status" value="1"/>
</dbReference>
<dbReference type="PANTHER" id="PTHR30349">
    <property type="entry name" value="PHAGE INTEGRASE-RELATED"/>
    <property type="match status" value="1"/>
</dbReference>
<evidence type="ECO:0000256" key="3">
    <source>
        <dbReference type="ARBA" id="ARBA00023172"/>
    </source>
</evidence>
<dbReference type="InterPro" id="IPR035386">
    <property type="entry name" value="Arm-DNA-bind_5"/>
</dbReference>
<organism evidence="5 6">
    <name type="scientific">Arsenicibacter rosenii</name>
    <dbReference type="NCBI Taxonomy" id="1750698"/>
    <lineage>
        <taxon>Bacteria</taxon>
        <taxon>Pseudomonadati</taxon>
        <taxon>Bacteroidota</taxon>
        <taxon>Cytophagia</taxon>
        <taxon>Cytophagales</taxon>
        <taxon>Spirosomataceae</taxon>
        <taxon>Arsenicibacter</taxon>
    </lineage>
</organism>
<sequence>MAVKLRKRALASGKISLYLDAYNGEERTYEFLRLYLYKRPKDELEKQHNKDVLQTAEHLRAKRELQLSVQRNGLTPVLKTKINFLAYFQTFIDTYPKKDGRMFKGALRYLKEFAQADYLSTRALTESFCFNFKTFLDGHANLNGETPHDYFARFKKVLRQAVRDKLLETSPALDVTNKRSDKSLQKDVLTTDELQLLARTSCPNPEVKRAFLFACNTGLRLCDVNTLRWTNIQRGMLRLQQQKTRQIVWVNLNATAQKLLGPAGRSEDPVFALPSHTSVLSALRLWSEQAGLGKKVTFHVARHSFATNLLIHQTDLKTVSSLLGHTSLAHTQKYVRVVEALKQTAVNRLPELDVMLH</sequence>
<protein>
    <recommendedName>
        <fullName evidence="4">Tyr recombinase domain-containing protein</fullName>
    </recommendedName>
</protein>
<dbReference type="Gene3D" id="1.10.443.10">
    <property type="entry name" value="Intergrase catalytic core"/>
    <property type="match status" value="1"/>
</dbReference>
<dbReference type="GO" id="GO:0003677">
    <property type="term" value="F:DNA binding"/>
    <property type="evidence" value="ECO:0007669"/>
    <property type="project" value="UniProtKB-KW"/>
</dbReference>
<dbReference type="GO" id="GO:0006310">
    <property type="term" value="P:DNA recombination"/>
    <property type="evidence" value="ECO:0007669"/>
    <property type="project" value="UniProtKB-KW"/>
</dbReference>
<evidence type="ECO:0000256" key="2">
    <source>
        <dbReference type="ARBA" id="ARBA00023125"/>
    </source>
</evidence>
<evidence type="ECO:0000313" key="6">
    <source>
        <dbReference type="Proteomes" id="UP000181790"/>
    </source>
</evidence>
<evidence type="ECO:0000313" key="5">
    <source>
        <dbReference type="EMBL" id="OIN60068.1"/>
    </source>
</evidence>
<dbReference type="OrthoDB" id="9806835at2"/>
<proteinExistence type="inferred from homology"/>
<comment type="caution">
    <text evidence="5">The sequence shown here is derived from an EMBL/GenBank/DDBJ whole genome shotgun (WGS) entry which is preliminary data.</text>
</comment>
<feature type="domain" description="Tyr recombinase" evidence="4">
    <location>
        <begin position="184"/>
        <end position="347"/>
    </location>
</feature>
<dbReference type="PROSITE" id="PS51898">
    <property type="entry name" value="TYR_RECOMBINASE"/>
    <property type="match status" value="1"/>
</dbReference>
<dbReference type="PANTHER" id="PTHR30349:SF64">
    <property type="entry name" value="PROPHAGE INTEGRASE INTD-RELATED"/>
    <property type="match status" value="1"/>
</dbReference>
<keyword evidence="6" id="KW-1185">Reference proteome</keyword>
<keyword evidence="3" id="KW-0233">DNA recombination</keyword>
<dbReference type="CDD" id="cd01185">
    <property type="entry name" value="INTN1_C_like"/>
    <property type="match status" value="1"/>
</dbReference>
<dbReference type="InterPro" id="IPR010998">
    <property type="entry name" value="Integrase_recombinase_N"/>
</dbReference>
<name>A0A1S2VQJ2_9BACT</name>
<evidence type="ECO:0000259" key="4">
    <source>
        <dbReference type="PROSITE" id="PS51898"/>
    </source>
</evidence>
<keyword evidence="2" id="KW-0238">DNA-binding</keyword>
<dbReference type="EMBL" id="MORL01000002">
    <property type="protein sequence ID" value="OIN60068.1"/>
    <property type="molecule type" value="Genomic_DNA"/>
</dbReference>
<dbReference type="InterPro" id="IPR025269">
    <property type="entry name" value="SAM-like_dom"/>
</dbReference>
<dbReference type="AlphaFoldDB" id="A0A1S2VQJ2"/>